<evidence type="ECO:0000313" key="2">
    <source>
        <dbReference type="EMBL" id="GFF84301.1"/>
    </source>
</evidence>
<comment type="caution">
    <text evidence="2">The sequence shown here is derived from an EMBL/GenBank/DDBJ whole genome shotgun (WGS) entry which is preliminary data.</text>
</comment>
<feature type="region of interest" description="Disordered" evidence="1">
    <location>
        <begin position="1"/>
        <end position="20"/>
    </location>
</feature>
<proteinExistence type="predicted"/>
<gene>
    <name evidence="2" type="ORF">IFM53868_04101</name>
</gene>
<organism evidence="2 3">
    <name type="scientific">Aspergillus udagawae</name>
    <dbReference type="NCBI Taxonomy" id="91492"/>
    <lineage>
        <taxon>Eukaryota</taxon>
        <taxon>Fungi</taxon>
        <taxon>Dikarya</taxon>
        <taxon>Ascomycota</taxon>
        <taxon>Pezizomycotina</taxon>
        <taxon>Eurotiomycetes</taxon>
        <taxon>Eurotiomycetidae</taxon>
        <taxon>Eurotiales</taxon>
        <taxon>Aspergillaceae</taxon>
        <taxon>Aspergillus</taxon>
        <taxon>Aspergillus subgen. Fumigati</taxon>
    </lineage>
</organism>
<sequence>MHDPNLRPKLTTDVPNELLGSRGVADEILARRGEERGRKRELGDSDPFDDGHHAPKQIDRIQSRRHGMKFILKVGGETEHNQCRRLNRNQERDDTGTHYPTIRTLLTLPVGDSALDRGNGRQTGTQDEGVGNLALTSVVELGTSLKTAAGGVGHEA</sequence>
<reference evidence="2 3" key="1">
    <citation type="submission" date="2020-01" db="EMBL/GenBank/DDBJ databases">
        <title>Draft genome sequence of Aspergillus udagawae IFM 53868.</title>
        <authorList>
            <person name="Takahashi H."/>
            <person name="Yaguchi T."/>
        </authorList>
    </citation>
    <scope>NUCLEOTIDE SEQUENCE [LARGE SCALE GENOMIC DNA]</scope>
    <source>
        <strain evidence="2 3">IFM 53868</strain>
    </source>
</reference>
<evidence type="ECO:0000313" key="3">
    <source>
        <dbReference type="Proteomes" id="UP000465266"/>
    </source>
</evidence>
<protein>
    <submittedName>
        <fullName evidence="2">Uncharacterized protein</fullName>
    </submittedName>
</protein>
<feature type="region of interest" description="Disordered" evidence="1">
    <location>
        <begin position="35"/>
        <end position="64"/>
    </location>
</feature>
<dbReference type="Proteomes" id="UP000465266">
    <property type="component" value="Unassembled WGS sequence"/>
</dbReference>
<name>A0ABQ1ALV4_9EURO</name>
<dbReference type="EMBL" id="BLKG01000034">
    <property type="protein sequence ID" value="GFF84301.1"/>
    <property type="molecule type" value="Genomic_DNA"/>
</dbReference>
<accession>A0ABQ1ALV4</accession>
<feature type="compositionally biased region" description="Basic and acidic residues" evidence="1">
    <location>
        <begin position="35"/>
        <end position="62"/>
    </location>
</feature>
<evidence type="ECO:0000256" key="1">
    <source>
        <dbReference type="SAM" id="MobiDB-lite"/>
    </source>
</evidence>
<keyword evidence="3" id="KW-1185">Reference proteome</keyword>